<name>A0A3P6D685_BRACM</name>
<dbReference type="InterPro" id="IPR036047">
    <property type="entry name" value="F-box-like_dom_sf"/>
</dbReference>
<dbReference type="SUPFAM" id="SSF81383">
    <property type="entry name" value="F-box domain"/>
    <property type="match status" value="1"/>
</dbReference>
<dbReference type="InterPro" id="IPR013187">
    <property type="entry name" value="F-box-assoc_dom_typ3"/>
</dbReference>
<dbReference type="Proteomes" id="UP000694005">
    <property type="component" value="Chromosome A10"/>
</dbReference>
<dbReference type="PROSITE" id="PS50181">
    <property type="entry name" value="FBOX"/>
    <property type="match status" value="1"/>
</dbReference>
<dbReference type="Pfam" id="PF08268">
    <property type="entry name" value="FBA_3"/>
    <property type="match status" value="1"/>
</dbReference>
<gene>
    <name evidence="3" type="ORF">BRAA10T43895Z</name>
    <name evidence="2" type="ORF">BRAPAZ1V2_A10P19020.2</name>
</gene>
<protein>
    <recommendedName>
        <fullName evidence="1">F-box domain-containing protein</fullName>
    </recommendedName>
</protein>
<evidence type="ECO:0000259" key="1">
    <source>
        <dbReference type="PROSITE" id="PS50181"/>
    </source>
</evidence>
<dbReference type="Gramene" id="A10p19020.2_BraZ1">
    <property type="protein sequence ID" value="A10p19020.2_BraZ1.CDS.1"/>
    <property type="gene ID" value="A10g19020.2_BraZ1"/>
</dbReference>
<accession>A0A3P6D685</accession>
<dbReference type="EMBL" id="LS974626">
    <property type="protein sequence ID" value="CAG7910656.1"/>
    <property type="molecule type" value="Genomic_DNA"/>
</dbReference>
<dbReference type="SMART" id="SM00256">
    <property type="entry name" value="FBOX"/>
    <property type="match status" value="1"/>
</dbReference>
<dbReference type="InterPro" id="IPR017451">
    <property type="entry name" value="F-box-assoc_interact_dom"/>
</dbReference>
<dbReference type="Pfam" id="PF00646">
    <property type="entry name" value="F-box"/>
    <property type="match status" value="1"/>
</dbReference>
<evidence type="ECO:0000313" key="3">
    <source>
        <dbReference type="EMBL" id="VDD18451.1"/>
    </source>
</evidence>
<organism evidence="3">
    <name type="scientific">Brassica campestris</name>
    <name type="common">Field mustard</name>
    <dbReference type="NCBI Taxonomy" id="3711"/>
    <lineage>
        <taxon>Eukaryota</taxon>
        <taxon>Viridiplantae</taxon>
        <taxon>Streptophyta</taxon>
        <taxon>Embryophyta</taxon>
        <taxon>Tracheophyta</taxon>
        <taxon>Spermatophyta</taxon>
        <taxon>Magnoliopsida</taxon>
        <taxon>eudicotyledons</taxon>
        <taxon>Gunneridae</taxon>
        <taxon>Pentapetalae</taxon>
        <taxon>rosids</taxon>
        <taxon>malvids</taxon>
        <taxon>Brassicales</taxon>
        <taxon>Brassicaceae</taxon>
        <taxon>Brassiceae</taxon>
        <taxon>Brassica</taxon>
    </lineage>
</organism>
<dbReference type="PANTHER" id="PTHR31111:SF83">
    <property type="entry name" value="F-BOX DOMAIN-CONTAINING PROTEIN"/>
    <property type="match status" value="1"/>
</dbReference>
<sequence>MAAMEPSPTRDLAHDQNPPKNIPFDLIFEILSRLPAKSIIRFQSVSKLWSSIIRSKDLADSFLIHSKTRPRLLFTFKHFDSRQRFIFSAPEHDTEQNSSTARHDMTISDLVSYYIKSRPVNGLICCTRGSSVAVCNPTTRKILKLPDVTLNGRDMYARLGYDPVQDQYKVLCVMMHDGFDSRTKDNIEQEHFVFTLGCQQQEWRKIEFIDVGDPYTDVKGGVCISGGIYYVIGHKKIARFDVRSEKVELINAPQEDMLNEEDIKKVIVYHSSDDISTINAHCWTLVNHQGKLGGTDYQEFHLMRLWIQEEEDESWNIMTCDVPTEWGDLFRDKGLSSPGEIHTGEVMLVSDTLESSKPFTVYYYDMIRESFRSATVEGIADSEFRRGIHGFGKRNRDMLCFPGHIENIMFF</sequence>
<dbReference type="NCBIfam" id="TIGR01640">
    <property type="entry name" value="F_box_assoc_1"/>
    <property type="match status" value="1"/>
</dbReference>
<dbReference type="Gene3D" id="1.20.1280.50">
    <property type="match status" value="1"/>
</dbReference>
<dbReference type="EMBL" id="LR031577">
    <property type="protein sequence ID" value="VDD18451.1"/>
    <property type="molecule type" value="Genomic_DNA"/>
</dbReference>
<dbReference type="AlphaFoldDB" id="A0A3P6D685"/>
<dbReference type="InterPro" id="IPR001810">
    <property type="entry name" value="F-box_dom"/>
</dbReference>
<dbReference type="PANTHER" id="PTHR31111">
    <property type="entry name" value="BNAA05G37150D PROTEIN-RELATED"/>
    <property type="match status" value="1"/>
</dbReference>
<feature type="domain" description="F-box" evidence="1">
    <location>
        <begin position="16"/>
        <end position="62"/>
    </location>
</feature>
<dbReference type="CDD" id="cd22157">
    <property type="entry name" value="F-box_AtFBW1-like"/>
    <property type="match status" value="1"/>
</dbReference>
<evidence type="ECO:0000313" key="2">
    <source>
        <dbReference type="EMBL" id="CAG7910656.1"/>
    </source>
</evidence>
<reference evidence="3" key="1">
    <citation type="submission" date="2018-11" db="EMBL/GenBank/DDBJ databases">
        <authorList>
            <consortium name="Genoscope - CEA"/>
            <person name="William W."/>
        </authorList>
    </citation>
    <scope>NUCLEOTIDE SEQUENCE</scope>
</reference>
<proteinExistence type="predicted"/>